<reference evidence="1" key="2">
    <citation type="submission" date="2025-08" db="UniProtKB">
        <authorList>
            <consortium name="EnsemblFungi"/>
        </authorList>
    </citation>
    <scope>IDENTIFICATION</scope>
    <source>
        <strain evidence="1">4287 / CBS 123668 / FGSC 9935 / NRRL 34936</strain>
    </source>
</reference>
<dbReference type="EnsemblFungi" id="FOXG_13168T0">
    <property type="protein sequence ID" value="FOXG_13168P0"/>
    <property type="gene ID" value="FOXG_13168"/>
</dbReference>
<evidence type="ECO:0000313" key="2">
    <source>
        <dbReference type="Proteomes" id="UP000002489"/>
    </source>
</evidence>
<reference evidence="2" key="1">
    <citation type="journal article" date="2012" name="Mol. Plant Microbe Interact.">
        <title>A highly conserved effector in Fusarium oxysporum is required for full virulence on Arabidopsis.</title>
        <authorList>
            <person name="Thatcher L.F."/>
            <person name="Gardiner D.M."/>
            <person name="Kazan K."/>
            <person name="Manners J."/>
        </authorList>
    </citation>
    <scope>NUCLEOTIDE SEQUENCE [LARGE SCALE GENOMIC DNA]</scope>
    <source>
        <strain evidence="2">Fo5176</strain>
    </source>
</reference>
<protein>
    <submittedName>
        <fullName evidence="1">Uncharacterized protein</fullName>
    </submittedName>
</protein>
<accession>A0A0D2YA47</accession>
<name>A0A0D2YA47_FUSOF</name>
<proteinExistence type="predicted"/>
<evidence type="ECO:0000313" key="1">
    <source>
        <dbReference type="EnsemblFungi" id="FOXG_13168P0"/>
    </source>
</evidence>
<sequence length="180" mass="20315">MIKVLAQLQNLHCGNDSQGVSKKVFIHASSVGYANYMASMRLKKIELKVKEAKKRRVLQMRKLIRVSLRKLASLLQRRTVLLSRTRWSICQLNSEGRDSNKPLTIKSRWRRRKQGALASASTNVESSEILDHRESLDLQAARAHATIHPRSAMLLHEQVSSDPEGFRISARAVVADPHSG</sequence>
<dbReference type="Proteomes" id="UP000002489">
    <property type="component" value="Unassembled WGS sequence"/>
</dbReference>
<organism evidence="1 2">
    <name type="scientific">Fusarium oxysporum (strain Fo5176)</name>
    <name type="common">Fusarium vascular wilt</name>
    <dbReference type="NCBI Taxonomy" id="660025"/>
    <lineage>
        <taxon>Eukaryota</taxon>
        <taxon>Fungi</taxon>
        <taxon>Dikarya</taxon>
        <taxon>Ascomycota</taxon>
        <taxon>Pezizomycotina</taxon>
        <taxon>Sordariomycetes</taxon>
        <taxon>Hypocreomycetidae</taxon>
        <taxon>Hypocreales</taxon>
        <taxon>Nectriaceae</taxon>
        <taxon>Fusarium</taxon>
        <taxon>Fusarium oxysporum species complex</taxon>
    </lineage>
</organism>
<dbReference type="AlphaFoldDB" id="A0A0D2YA47"/>